<dbReference type="PANTHER" id="PTHR11431:SF47">
    <property type="entry name" value="FERRITIN LIGHT CHAIN"/>
    <property type="match status" value="1"/>
</dbReference>
<sequence length="165" mass="18267">MDAEMSRKDSGNDSFFKVLCEPLAINPHPSLTADCHFTNEISEQWLSRVALEGVGHFFSGLVEKKQEGTELLLKLQNQHGGRILSQDVLKPPQKQREGNRSHIHVTLAPASTKKERLIGRLGTATHHPKSFKFLSALCANLNSQLPSARKVLQRAGAAARPVSRR</sequence>
<evidence type="ECO:0000256" key="3">
    <source>
        <dbReference type="ARBA" id="ARBA00045578"/>
    </source>
</evidence>
<comment type="subcellular location">
    <subcellularLocation>
        <location evidence="2">Autolysosome</location>
    </subcellularLocation>
</comment>
<name>L5LZ82_MYODS</name>
<protein>
    <recommendedName>
        <fullName evidence="1">Ferritin light chain</fullName>
    </recommendedName>
</protein>
<reference evidence="6" key="1">
    <citation type="journal article" date="2013" name="Science">
        <title>Comparative analysis of bat genomes provides insight into the evolution of flight and immunity.</title>
        <authorList>
            <person name="Zhang G."/>
            <person name="Cowled C."/>
            <person name="Shi Z."/>
            <person name="Huang Z."/>
            <person name="Bishop-Lilly K.A."/>
            <person name="Fang X."/>
            <person name="Wynne J.W."/>
            <person name="Xiong Z."/>
            <person name="Baker M.L."/>
            <person name="Zhao W."/>
            <person name="Tachedjian M."/>
            <person name="Zhu Y."/>
            <person name="Zhou P."/>
            <person name="Jiang X."/>
            <person name="Ng J."/>
            <person name="Yang L."/>
            <person name="Wu L."/>
            <person name="Xiao J."/>
            <person name="Feng Y."/>
            <person name="Chen Y."/>
            <person name="Sun X."/>
            <person name="Zhang Y."/>
            <person name="Marsh G.A."/>
            <person name="Crameri G."/>
            <person name="Broder C.C."/>
            <person name="Frey K.G."/>
            <person name="Wang L.F."/>
            <person name="Wang J."/>
        </authorList>
    </citation>
    <scope>NUCLEOTIDE SEQUENCE [LARGE SCALE GENOMIC DNA]</scope>
</reference>
<evidence type="ECO:0000256" key="1">
    <source>
        <dbReference type="ARBA" id="ARBA00040044"/>
    </source>
</evidence>
<evidence type="ECO:0000313" key="5">
    <source>
        <dbReference type="EMBL" id="ELK31335.1"/>
    </source>
</evidence>
<dbReference type="InterPro" id="IPR001519">
    <property type="entry name" value="Ferritin"/>
</dbReference>
<keyword evidence="6" id="KW-1185">Reference proteome</keyword>
<evidence type="ECO:0000256" key="2">
    <source>
        <dbReference type="ARBA" id="ARBA00044942"/>
    </source>
</evidence>
<dbReference type="GO" id="GO:0006879">
    <property type="term" value="P:intracellular iron ion homeostasis"/>
    <property type="evidence" value="ECO:0007669"/>
    <property type="project" value="InterPro"/>
</dbReference>
<dbReference type="GO" id="GO:0006826">
    <property type="term" value="P:iron ion transport"/>
    <property type="evidence" value="ECO:0007669"/>
    <property type="project" value="InterPro"/>
</dbReference>
<dbReference type="EMBL" id="KB106269">
    <property type="protein sequence ID" value="ELK31335.1"/>
    <property type="molecule type" value="Genomic_DNA"/>
</dbReference>
<evidence type="ECO:0000313" key="6">
    <source>
        <dbReference type="Proteomes" id="UP000010556"/>
    </source>
</evidence>
<accession>L5LZ82</accession>
<proteinExistence type="predicted"/>
<dbReference type="InterPro" id="IPR009078">
    <property type="entry name" value="Ferritin-like_SF"/>
</dbReference>
<dbReference type="PANTHER" id="PTHR11431">
    <property type="entry name" value="FERRITIN"/>
    <property type="match status" value="1"/>
</dbReference>
<comment type="subunit">
    <text evidence="4">Oligomer of 24 subunits. There are two types of subunits: L (light) chain and H (heavy) chain. The major chain can be light or heavy, depending on the species and tissue type. The functional molecule forms a roughly spherical shell with a diameter of 12 nm and contains a central cavity into which the insoluble mineral iron core is deposited. Interacts with NCOA4.</text>
</comment>
<dbReference type="SUPFAM" id="SSF47240">
    <property type="entry name" value="Ferritin-like"/>
    <property type="match status" value="1"/>
</dbReference>
<comment type="function">
    <text evidence="3">Stores iron in a soluble, non-toxic, readily available form. Important for iron homeostasis. Iron is taken up in the ferrous form and deposited as ferric hydroxides after oxidation. Also plays a role in delivery of iron to cells. Mediates iron uptake in capsule cells of the developing kidney. Delivery to lysosomes by the cargo receptor NCOA4 for autophagic degradation and release or iron.</text>
</comment>
<dbReference type="Gene3D" id="1.20.1260.10">
    <property type="match status" value="1"/>
</dbReference>
<organism evidence="5 6">
    <name type="scientific">Myotis davidii</name>
    <name type="common">David's myotis</name>
    <dbReference type="NCBI Taxonomy" id="225400"/>
    <lineage>
        <taxon>Eukaryota</taxon>
        <taxon>Metazoa</taxon>
        <taxon>Chordata</taxon>
        <taxon>Craniata</taxon>
        <taxon>Vertebrata</taxon>
        <taxon>Euteleostomi</taxon>
        <taxon>Mammalia</taxon>
        <taxon>Eutheria</taxon>
        <taxon>Laurasiatheria</taxon>
        <taxon>Chiroptera</taxon>
        <taxon>Yangochiroptera</taxon>
        <taxon>Vespertilionidae</taxon>
        <taxon>Myotis</taxon>
    </lineage>
</organism>
<dbReference type="GO" id="GO:0008198">
    <property type="term" value="F:ferrous iron binding"/>
    <property type="evidence" value="ECO:0007669"/>
    <property type="project" value="TreeGrafter"/>
</dbReference>
<dbReference type="Proteomes" id="UP000010556">
    <property type="component" value="Unassembled WGS sequence"/>
</dbReference>
<dbReference type="InterPro" id="IPR012347">
    <property type="entry name" value="Ferritin-like"/>
</dbReference>
<gene>
    <name evidence="5" type="ORF">MDA_GLEAN10013426</name>
</gene>
<dbReference type="AlphaFoldDB" id="L5LZ82"/>
<dbReference type="GO" id="GO:0044754">
    <property type="term" value="C:autolysosome"/>
    <property type="evidence" value="ECO:0007669"/>
    <property type="project" value="UniProtKB-SubCell"/>
</dbReference>
<dbReference type="GO" id="GO:0008199">
    <property type="term" value="F:ferric iron binding"/>
    <property type="evidence" value="ECO:0007669"/>
    <property type="project" value="InterPro"/>
</dbReference>
<evidence type="ECO:0000256" key="4">
    <source>
        <dbReference type="ARBA" id="ARBA00047045"/>
    </source>
</evidence>